<feature type="non-terminal residue" evidence="1">
    <location>
        <position position="1"/>
    </location>
</feature>
<accession>A0A8J4TNU9</accession>
<dbReference type="AlphaFoldDB" id="A0A8J4TNU9"/>
<evidence type="ECO:0000313" key="2">
    <source>
        <dbReference type="Proteomes" id="UP000727407"/>
    </source>
</evidence>
<evidence type="ECO:0000313" key="1">
    <source>
        <dbReference type="EMBL" id="KAF5894334.1"/>
    </source>
</evidence>
<organism evidence="1 2">
    <name type="scientific">Clarias magur</name>
    <name type="common">Asian catfish</name>
    <name type="synonym">Macropteronotus magur</name>
    <dbReference type="NCBI Taxonomy" id="1594786"/>
    <lineage>
        <taxon>Eukaryota</taxon>
        <taxon>Metazoa</taxon>
        <taxon>Chordata</taxon>
        <taxon>Craniata</taxon>
        <taxon>Vertebrata</taxon>
        <taxon>Euteleostomi</taxon>
        <taxon>Actinopterygii</taxon>
        <taxon>Neopterygii</taxon>
        <taxon>Teleostei</taxon>
        <taxon>Ostariophysi</taxon>
        <taxon>Siluriformes</taxon>
        <taxon>Clariidae</taxon>
        <taxon>Clarias</taxon>
    </lineage>
</organism>
<reference evidence="1" key="1">
    <citation type="submission" date="2020-07" db="EMBL/GenBank/DDBJ databases">
        <title>Clarias magur genome sequencing, assembly and annotation.</title>
        <authorList>
            <person name="Kushwaha B."/>
            <person name="Kumar R."/>
            <person name="Das P."/>
            <person name="Joshi C.G."/>
            <person name="Kumar D."/>
            <person name="Nagpure N.S."/>
            <person name="Pandey M."/>
            <person name="Agarwal S."/>
            <person name="Srivastava S."/>
            <person name="Singh M."/>
            <person name="Sahoo L."/>
            <person name="Jayasankar P."/>
            <person name="Meher P.K."/>
            <person name="Koringa P.G."/>
            <person name="Iquebal M.A."/>
            <person name="Das S.P."/>
            <person name="Bit A."/>
            <person name="Patnaik S."/>
            <person name="Patel N."/>
            <person name="Shah T.M."/>
            <person name="Hinsu A."/>
            <person name="Jena J.K."/>
        </authorList>
    </citation>
    <scope>NUCLEOTIDE SEQUENCE</scope>
    <source>
        <strain evidence="1">CIFAMagur01</strain>
        <tissue evidence="1">Testis</tissue>
    </source>
</reference>
<proteinExistence type="predicted"/>
<protein>
    <submittedName>
        <fullName evidence="1">Uncharacterized protein</fullName>
    </submittedName>
</protein>
<sequence>KMMVNSLTLQTSCSCSCSPAVVERMQCTMKRTMNLVRNTRAGAADSPHLLLAHTDRQHQSAE</sequence>
<gene>
    <name evidence="1" type="ORF">DAT39_015958</name>
</gene>
<keyword evidence="2" id="KW-1185">Reference proteome</keyword>
<dbReference type="Proteomes" id="UP000727407">
    <property type="component" value="Unassembled WGS sequence"/>
</dbReference>
<name>A0A8J4TNU9_CLAMG</name>
<dbReference type="EMBL" id="QNUK01000379">
    <property type="protein sequence ID" value="KAF5894334.1"/>
    <property type="molecule type" value="Genomic_DNA"/>
</dbReference>
<comment type="caution">
    <text evidence="1">The sequence shown here is derived from an EMBL/GenBank/DDBJ whole genome shotgun (WGS) entry which is preliminary data.</text>
</comment>
<feature type="non-terminal residue" evidence="1">
    <location>
        <position position="62"/>
    </location>
</feature>